<accession>A0A176WFF0</accession>
<feature type="region of interest" description="Disordered" evidence="1">
    <location>
        <begin position="256"/>
        <end position="300"/>
    </location>
</feature>
<organism evidence="2 3">
    <name type="scientific">Marchantia polymorpha subsp. ruderalis</name>
    <dbReference type="NCBI Taxonomy" id="1480154"/>
    <lineage>
        <taxon>Eukaryota</taxon>
        <taxon>Viridiplantae</taxon>
        <taxon>Streptophyta</taxon>
        <taxon>Embryophyta</taxon>
        <taxon>Marchantiophyta</taxon>
        <taxon>Marchantiopsida</taxon>
        <taxon>Marchantiidae</taxon>
        <taxon>Marchantiales</taxon>
        <taxon>Marchantiaceae</taxon>
        <taxon>Marchantia</taxon>
    </lineage>
</organism>
<reference evidence="2" key="1">
    <citation type="submission" date="2016-03" db="EMBL/GenBank/DDBJ databases">
        <title>Mechanisms controlling the formation of the plant cell surface in tip-growing cells are functionally conserved among land plants.</title>
        <authorList>
            <person name="Honkanen S."/>
            <person name="Jones V.A."/>
            <person name="Morieri G."/>
            <person name="Champion C."/>
            <person name="Hetherington A.J."/>
            <person name="Kelly S."/>
            <person name="Saint-Marcoux D."/>
            <person name="Proust H."/>
            <person name="Prescott H."/>
            <person name="Dolan L."/>
        </authorList>
    </citation>
    <scope>NUCLEOTIDE SEQUENCE [LARGE SCALE GENOMIC DNA]</scope>
    <source>
        <tissue evidence="2">Whole gametophyte</tissue>
    </source>
</reference>
<dbReference type="Proteomes" id="UP000077202">
    <property type="component" value="Unassembled WGS sequence"/>
</dbReference>
<evidence type="ECO:0000256" key="1">
    <source>
        <dbReference type="SAM" id="MobiDB-lite"/>
    </source>
</evidence>
<comment type="caution">
    <text evidence="2">The sequence shown here is derived from an EMBL/GenBank/DDBJ whole genome shotgun (WGS) entry which is preliminary data.</text>
</comment>
<dbReference type="EMBL" id="LVLJ01000940">
    <property type="protein sequence ID" value="OAE31940.1"/>
    <property type="molecule type" value="Genomic_DNA"/>
</dbReference>
<feature type="compositionally biased region" description="Low complexity" evidence="1">
    <location>
        <begin position="275"/>
        <end position="285"/>
    </location>
</feature>
<evidence type="ECO:0000313" key="3">
    <source>
        <dbReference type="Proteomes" id="UP000077202"/>
    </source>
</evidence>
<sequence length="300" mass="33057">MHQADQVTTEVCSAPCEPRVRLGGQRRQDKRGPHEADICSRGRHWLNLKPASEIRRFPYSASSAFCLILNDLKQANMVATCSLKRDLNSEQDHVVIPSSESRLLPQEQLQQSGGLCGGYTESLLPTAAFLSSWSLHTGLDLNQLYSGAADRDMGLEGANLERTPPSLEKDNELLNNKLPSEYTRRILTDNNVLANTVLSSSSTPSSGRRNIFATDSEILSMLARPGGPSDGNHLIVEKRNHLHSRSKQYLDVANKIESPSNGNNLRVIKSHRSPPHSTSTTTVTRNLARARRASRSSPSQ</sequence>
<proteinExistence type="predicted"/>
<name>A0A176WFF0_MARPO</name>
<dbReference type="AlphaFoldDB" id="A0A176WFF0"/>
<gene>
    <name evidence="2" type="ORF">AXG93_4485s1270</name>
</gene>
<protein>
    <submittedName>
        <fullName evidence="2">Uncharacterized protein</fullName>
    </submittedName>
</protein>
<evidence type="ECO:0000313" key="2">
    <source>
        <dbReference type="EMBL" id="OAE31940.1"/>
    </source>
</evidence>
<keyword evidence="3" id="KW-1185">Reference proteome</keyword>